<dbReference type="AlphaFoldDB" id="A0A426XPY1"/>
<dbReference type="PANTHER" id="PTHR32166:SF105">
    <property type="entry name" value="HAT DIMERIZATION DOMAIN-CONTAINING PROTEIN"/>
    <property type="match status" value="1"/>
</dbReference>
<dbReference type="PANTHER" id="PTHR32166">
    <property type="entry name" value="OSJNBA0013A04.12 PROTEIN"/>
    <property type="match status" value="1"/>
</dbReference>
<accession>A0A426XPY1</accession>
<evidence type="ECO:0000313" key="2">
    <source>
        <dbReference type="Proteomes" id="UP000287651"/>
    </source>
</evidence>
<comment type="caution">
    <text evidence="1">The sequence shown here is derived from an EMBL/GenBank/DDBJ whole genome shotgun (WGS) entry which is preliminary data.</text>
</comment>
<reference evidence="1 2" key="1">
    <citation type="journal article" date="2014" name="Agronomy (Basel)">
        <title>A Draft Genome Sequence for Ensete ventricosum, the Drought-Tolerant Tree Against Hunger.</title>
        <authorList>
            <person name="Harrison J."/>
            <person name="Moore K.A."/>
            <person name="Paszkiewicz K."/>
            <person name="Jones T."/>
            <person name="Grant M."/>
            <person name="Ambacheew D."/>
            <person name="Muzemil S."/>
            <person name="Studholme D.J."/>
        </authorList>
    </citation>
    <scope>NUCLEOTIDE SEQUENCE [LARGE SCALE GENOMIC DNA]</scope>
</reference>
<protein>
    <submittedName>
        <fullName evidence="1">Uncharacterized protein</fullName>
    </submittedName>
</protein>
<gene>
    <name evidence="1" type="ORF">B296_00028788</name>
</gene>
<dbReference type="Proteomes" id="UP000287651">
    <property type="component" value="Unassembled WGS sequence"/>
</dbReference>
<organism evidence="1 2">
    <name type="scientific">Ensete ventricosum</name>
    <name type="common">Abyssinian banana</name>
    <name type="synonym">Musa ensete</name>
    <dbReference type="NCBI Taxonomy" id="4639"/>
    <lineage>
        <taxon>Eukaryota</taxon>
        <taxon>Viridiplantae</taxon>
        <taxon>Streptophyta</taxon>
        <taxon>Embryophyta</taxon>
        <taxon>Tracheophyta</taxon>
        <taxon>Spermatophyta</taxon>
        <taxon>Magnoliopsida</taxon>
        <taxon>Liliopsida</taxon>
        <taxon>Zingiberales</taxon>
        <taxon>Musaceae</taxon>
        <taxon>Ensete</taxon>
    </lineage>
</organism>
<evidence type="ECO:0000313" key="1">
    <source>
        <dbReference type="EMBL" id="RRT41534.1"/>
    </source>
</evidence>
<name>A0A426XPY1_ENSVE</name>
<dbReference type="EMBL" id="AMZH03018502">
    <property type="protein sequence ID" value="RRT41534.1"/>
    <property type="molecule type" value="Genomic_DNA"/>
</dbReference>
<sequence length="99" mass="11578">MSIINFLTYYNRRIVFYKSVNASDKIQDANYIESLMDSVKDIGELDTVKKCVVQAQSITKFVYNHHWVHSLMQKYVNDQILQPGITRFVTNFIALKSLQ</sequence>
<proteinExistence type="predicted"/>